<evidence type="ECO:0000256" key="1">
    <source>
        <dbReference type="ARBA" id="ARBA00029464"/>
    </source>
</evidence>
<dbReference type="AlphaFoldDB" id="A0A1D8N552"/>
<feature type="domain" description="AB hydrolase-1" evidence="2">
    <location>
        <begin position="97"/>
        <end position="329"/>
    </location>
</feature>
<dbReference type="RefSeq" id="XP_500157.3">
    <property type="nucleotide sequence ID" value="XM_500157.3"/>
</dbReference>
<dbReference type="VEuPathDB" id="FungiDB:YALI1_A17419g"/>
<dbReference type="VEuPathDB" id="FungiDB:YALI0_A17281g"/>
<dbReference type="Proteomes" id="UP000182444">
    <property type="component" value="Chromosome 1A"/>
</dbReference>
<dbReference type="EMBL" id="CP017553">
    <property type="protein sequence ID" value="AOW00768.1"/>
    <property type="molecule type" value="Genomic_DNA"/>
</dbReference>
<accession>A0A1D8N552</accession>
<evidence type="ECO:0000313" key="4">
    <source>
        <dbReference type="Proteomes" id="UP000182444"/>
    </source>
</evidence>
<protein>
    <recommendedName>
        <fullName evidence="2">AB hydrolase-1 domain-containing protein</fullName>
    </recommendedName>
</protein>
<dbReference type="PANTHER" id="PTHR47751:SF1">
    <property type="entry name" value="SUPERFAMILY HYDROLASE, PUTATIVE (AFU_ORTHOLOGUE AFUA_2G16580)-RELATED"/>
    <property type="match status" value="1"/>
</dbReference>
<organism evidence="3 4">
    <name type="scientific">Yarrowia lipolytica</name>
    <name type="common">Candida lipolytica</name>
    <dbReference type="NCBI Taxonomy" id="4952"/>
    <lineage>
        <taxon>Eukaryota</taxon>
        <taxon>Fungi</taxon>
        <taxon>Dikarya</taxon>
        <taxon>Ascomycota</taxon>
        <taxon>Saccharomycotina</taxon>
        <taxon>Dipodascomycetes</taxon>
        <taxon>Dipodascales</taxon>
        <taxon>Dipodascales incertae sedis</taxon>
        <taxon>Yarrowia</taxon>
    </lineage>
</organism>
<dbReference type="GeneID" id="2905920"/>
<dbReference type="Gene3D" id="1.10.10.800">
    <property type="match status" value="1"/>
</dbReference>
<name>A0A1D8N552_YARLL</name>
<evidence type="ECO:0000313" key="3">
    <source>
        <dbReference type="EMBL" id="AOW00768.1"/>
    </source>
</evidence>
<dbReference type="SUPFAM" id="SSF53474">
    <property type="entry name" value="alpha/beta-Hydrolases"/>
    <property type="match status" value="1"/>
</dbReference>
<dbReference type="Gene3D" id="3.40.50.1820">
    <property type="entry name" value="alpha/beta hydrolase"/>
    <property type="match status" value="1"/>
</dbReference>
<dbReference type="PANTHER" id="PTHR47751">
    <property type="entry name" value="SUPERFAMILY HYDROLASE, PUTATIVE (AFU_ORTHOLOGUE AFUA_2G16580)-RELATED"/>
    <property type="match status" value="1"/>
</dbReference>
<sequence>MSNDALKIGDMSNNWYNQAQQKMAIIALPPPSSSDGEDSKVVQEKVSVANRNGAGITNAAILFFPSDFNKTNKYTAIIIAHPAGGVKEQCASVYGRKLARAKGFVTVVFDSSYNGGSTGSPRHLEDPYVRVEDVSAVVDYLTTVDYVDKICALGICTAGGYVINAAMNDHRIKAVGAVNCVNIGQMFREGWEGGRKDIAPHLLEEGAEARTEEANHGAILIMDWSPETKNSSDTKEQQDAYEYYRTLRGAHPDAPSKFTGRSLTQLATYDAFHLAKEFLTQPTMLIVGTEATTKWYSQQLLDQVGDDLVSLFTIRDASHFDLYDKDKYVDEAVDKLGVFFKYNV</sequence>
<dbReference type="InterPro" id="IPR051411">
    <property type="entry name" value="Polyketide_trans_af380"/>
</dbReference>
<dbReference type="InterPro" id="IPR000073">
    <property type="entry name" value="AB_hydrolase_1"/>
</dbReference>
<proteinExistence type="inferred from homology"/>
<dbReference type="OMA" id="GSLWHTE"/>
<reference evidence="3 4" key="1">
    <citation type="journal article" date="2016" name="PLoS ONE">
        <title>Sequence Assembly of Yarrowia lipolytica Strain W29/CLIB89 Shows Transposable Element Diversity.</title>
        <authorList>
            <person name="Magnan C."/>
            <person name="Yu J."/>
            <person name="Chang I."/>
            <person name="Jahn E."/>
            <person name="Kanomata Y."/>
            <person name="Wu J."/>
            <person name="Zeller M."/>
            <person name="Oakes M."/>
            <person name="Baldi P."/>
            <person name="Sandmeyer S."/>
        </authorList>
    </citation>
    <scope>NUCLEOTIDE SEQUENCE [LARGE SCALE GENOMIC DNA]</scope>
    <source>
        <strain evidence="4">CLIB89(W29)</strain>
    </source>
</reference>
<dbReference type="Pfam" id="PF12697">
    <property type="entry name" value="Abhydrolase_6"/>
    <property type="match status" value="1"/>
</dbReference>
<dbReference type="KEGG" id="yli:2905920"/>
<comment type="similarity">
    <text evidence="1">Belongs to the polyketide transferase af380 family.</text>
</comment>
<gene>
    <name evidence="3" type="ORF">YALI1_A17419g</name>
</gene>
<evidence type="ECO:0000259" key="2">
    <source>
        <dbReference type="Pfam" id="PF12697"/>
    </source>
</evidence>
<dbReference type="eggNOG" id="ENOG502S0U8">
    <property type="taxonomic scope" value="Eukaryota"/>
</dbReference>
<dbReference type="InterPro" id="IPR029058">
    <property type="entry name" value="AB_hydrolase_fold"/>
</dbReference>